<dbReference type="InterPro" id="IPR007351">
    <property type="entry name" value="YjbR"/>
</dbReference>
<reference evidence="1 2" key="1">
    <citation type="journal article" date="2011" name="J. Bacteriol.">
        <title>Genome sequence of Brevibacillus laterosporus LMG 15441, a pathogen of invertebrates.</title>
        <authorList>
            <person name="Djukic M."/>
            <person name="Poehlein A."/>
            <person name="Thurmer A."/>
            <person name="Daniel R."/>
        </authorList>
    </citation>
    <scope>NUCLEOTIDE SEQUENCE [LARGE SCALE GENOMIC DNA]</scope>
    <source>
        <strain evidence="1 2">LMG 15441</strain>
    </source>
</reference>
<evidence type="ECO:0000313" key="2">
    <source>
        <dbReference type="Proteomes" id="UP000005850"/>
    </source>
</evidence>
<accession>A0A075R0G6</accession>
<name>A0A075R0G6_BRELA</name>
<dbReference type="SUPFAM" id="SSF142906">
    <property type="entry name" value="YjbR-like"/>
    <property type="match status" value="1"/>
</dbReference>
<dbReference type="PANTHER" id="PTHR35145:SF1">
    <property type="entry name" value="CYTOPLASMIC PROTEIN"/>
    <property type="match status" value="1"/>
</dbReference>
<dbReference type="Pfam" id="PF04237">
    <property type="entry name" value="YjbR"/>
    <property type="match status" value="1"/>
</dbReference>
<dbReference type="KEGG" id="blr:BRLA_c005730"/>
<dbReference type="RefSeq" id="WP_003335598.1">
    <property type="nucleotide sequence ID" value="NZ_CP007806.1"/>
</dbReference>
<dbReference type="AlphaFoldDB" id="A0A075R0G6"/>
<dbReference type="Gene3D" id="3.90.1150.30">
    <property type="match status" value="1"/>
</dbReference>
<dbReference type="InterPro" id="IPR058532">
    <property type="entry name" value="YjbR/MT2646/Rv2570-like"/>
</dbReference>
<organism evidence="1 2">
    <name type="scientific">Brevibacillus laterosporus LMG 15441</name>
    <dbReference type="NCBI Taxonomy" id="1042163"/>
    <lineage>
        <taxon>Bacteria</taxon>
        <taxon>Bacillati</taxon>
        <taxon>Bacillota</taxon>
        <taxon>Bacilli</taxon>
        <taxon>Bacillales</taxon>
        <taxon>Paenibacillaceae</taxon>
        <taxon>Brevibacillus</taxon>
    </lineage>
</organism>
<evidence type="ECO:0000313" key="1">
    <source>
        <dbReference type="EMBL" id="AIG24931.1"/>
    </source>
</evidence>
<sequence>MEKATLEAYCLKHPGAIHDYKAEWEADRYQVGGKMFAMLGGDSNAKPILSLKCDPARAEQLRETYEGIIPGYYLNKSHWNSIYLDADIPAELWEKLITHSYELVFHKLPKNIQKKLVT</sequence>
<gene>
    <name evidence="1" type="ORF">BRLA_c005730</name>
</gene>
<evidence type="ECO:0008006" key="3">
    <source>
        <dbReference type="Google" id="ProtNLM"/>
    </source>
</evidence>
<dbReference type="eggNOG" id="COG2315">
    <property type="taxonomic scope" value="Bacteria"/>
</dbReference>
<dbReference type="EMBL" id="CP007806">
    <property type="protein sequence ID" value="AIG24931.1"/>
    <property type="molecule type" value="Genomic_DNA"/>
</dbReference>
<dbReference type="InterPro" id="IPR038056">
    <property type="entry name" value="YjbR-like_sf"/>
</dbReference>
<keyword evidence="2" id="KW-1185">Reference proteome</keyword>
<proteinExistence type="predicted"/>
<dbReference type="STRING" id="1042163.BRLA_c005730"/>
<protein>
    <recommendedName>
        <fullName evidence="3">DNA-binding protein</fullName>
    </recommendedName>
</protein>
<dbReference type="PANTHER" id="PTHR35145">
    <property type="entry name" value="CYTOPLASMIC PROTEIN-RELATED"/>
    <property type="match status" value="1"/>
</dbReference>
<dbReference type="Proteomes" id="UP000005850">
    <property type="component" value="Chromosome"/>
</dbReference>
<dbReference type="HOGENOM" id="CLU_105851_1_1_9"/>